<dbReference type="CDD" id="cd07114">
    <property type="entry name" value="ALDH_DhaS"/>
    <property type="match status" value="1"/>
</dbReference>
<sequence length="581" mass="62795">MPAFAHGAREGGHNARLTVVISRCYALSTFKRREIWLSMPQSASNAFVLNQYVLQRRRMTSSQNIRSQLNVQHHYTAYPKVLGYQGENHRSSLVHFDVQNPATGETLCRVAEPSKQEIDSIVNNAQAAFDSGIWSKAPPIYRSKVLSKFARSLEEQLPRLAEIETLQVGRTIREMKAQLGRLPDWLDYFAALLRTEPGYVAPTQGQLLNYVQRVPLGVVAQITPFNHPLLIAIKKIAPALAAGNSVIVKPSELAPITVLELAEIAEKAGVPAGVLSILPGGASVGKVLVENPLIRKVDITAGTRAGRSIGSIVGQNLASFTAELGGKAPIVVFEDADLVSAVNGVAFASFIASGQTCVSGTRIIVHEAIYADFMTLFLQKVENIRKGMGNPLNPLSTMGTVISETHLERIHAAVSSTSGKIVAGGQRMSGASPVDGFDLSKGAFYPPTVVTDIPLEDGLWVEEVFGPVVVVRKFSTEAEGVALANNCKYGLGAGIWTKDISRAHRVAAEIEAGICWINTHHRNDPSSPWGGFKESGIGRENGIEALHAYSQSKSVVVNTASTKQTRVNDDWFEVAADRRYG</sequence>
<feature type="domain" description="Aldehyde dehydrogenase" evidence="5">
    <location>
        <begin position="95"/>
        <end position="555"/>
    </location>
</feature>
<dbReference type="GO" id="GO:0016620">
    <property type="term" value="F:oxidoreductase activity, acting on the aldehyde or oxo group of donors, NAD or NADP as acceptor"/>
    <property type="evidence" value="ECO:0007669"/>
    <property type="project" value="InterPro"/>
</dbReference>
<dbReference type="SUPFAM" id="SSF53720">
    <property type="entry name" value="ALDH-like"/>
    <property type="match status" value="1"/>
</dbReference>
<gene>
    <name evidence="6" type="ORF">D9611_002575</name>
</gene>
<dbReference type="InterPro" id="IPR016161">
    <property type="entry name" value="Ald_DH/histidinol_DH"/>
</dbReference>
<dbReference type="EMBL" id="JAACJK010000109">
    <property type="protein sequence ID" value="KAF5333275.1"/>
    <property type="molecule type" value="Genomic_DNA"/>
</dbReference>
<dbReference type="Proteomes" id="UP000541558">
    <property type="component" value="Unassembled WGS sequence"/>
</dbReference>
<evidence type="ECO:0000313" key="6">
    <source>
        <dbReference type="EMBL" id="KAF5333275.1"/>
    </source>
</evidence>
<dbReference type="Gene3D" id="3.40.309.10">
    <property type="entry name" value="Aldehyde Dehydrogenase, Chain A, domain 2"/>
    <property type="match status" value="1"/>
</dbReference>
<keyword evidence="7" id="KW-1185">Reference proteome</keyword>
<dbReference type="InterPro" id="IPR015590">
    <property type="entry name" value="Aldehyde_DH_dom"/>
</dbReference>
<name>A0A8H5C169_9AGAR</name>
<evidence type="ECO:0000256" key="3">
    <source>
        <dbReference type="PROSITE-ProRule" id="PRU10007"/>
    </source>
</evidence>
<comment type="similarity">
    <text evidence="1 4">Belongs to the aldehyde dehydrogenase family.</text>
</comment>
<dbReference type="InterPro" id="IPR016162">
    <property type="entry name" value="Ald_DH_N"/>
</dbReference>
<evidence type="ECO:0000256" key="1">
    <source>
        <dbReference type="ARBA" id="ARBA00009986"/>
    </source>
</evidence>
<dbReference type="FunFam" id="3.40.605.10:FF:000007">
    <property type="entry name" value="NAD/NADP-dependent betaine aldehyde dehydrogenase"/>
    <property type="match status" value="1"/>
</dbReference>
<evidence type="ECO:0000259" key="5">
    <source>
        <dbReference type="Pfam" id="PF00171"/>
    </source>
</evidence>
<dbReference type="InterPro" id="IPR029510">
    <property type="entry name" value="Ald_DH_CS_GLU"/>
</dbReference>
<evidence type="ECO:0000313" key="7">
    <source>
        <dbReference type="Proteomes" id="UP000541558"/>
    </source>
</evidence>
<evidence type="ECO:0000256" key="2">
    <source>
        <dbReference type="ARBA" id="ARBA00023002"/>
    </source>
</evidence>
<comment type="caution">
    <text evidence="6">The sequence shown here is derived from an EMBL/GenBank/DDBJ whole genome shotgun (WGS) entry which is preliminary data.</text>
</comment>
<reference evidence="6 7" key="1">
    <citation type="journal article" date="2020" name="ISME J.">
        <title>Uncovering the hidden diversity of litter-decomposition mechanisms in mushroom-forming fungi.</title>
        <authorList>
            <person name="Floudas D."/>
            <person name="Bentzer J."/>
            <person name="Ahren D."/>
            <person name="Johansson T."/>
            <person name="Persson P."/>
            <person name="Tunlid A."/>
        </authorList>
    </citation>
    <scope>NUCLEOTIDE SEQUENCE [LARGE SCALE GENOMIC DNA]</scope>
    <source>
        <strain evidence="6 7">CBS 175.51</strain>
    </source>
</reference>
<dbReference type="Pfam" id="PF00171">
    <property type="entry name" value="Aldedh"/>
    <property type="match status" value="1"/>
</dbReference>
<feature type="active site" evidence="3">
    <location>
        <position position="323"/>
    </location>
</feature>
<dbReference type="FunFam" id="3.40.309.10:FF:000009">
    <property type="entry name" value="Aldehyde dehydrogenase A"/>
    <property type="match status" value="1"/>
</dbReference>
<dbReference type="AlphaFoldDB" id="A0A8H5C169"/>
<dbReference type="InterPro" id="IPR016163">
    <property type="entry name" value="Ald_DH_C"/>
</dbReference>
<dbReference type="PROSITE" id="PS00687">
    <property type="entry name" value="ALDEHYDE_DEHYDR_GLU"/>
    <property type="match status" value="1"/>
</dbReference>
<keyword evidence="2 4" id="KW-0560">Oxidoreductase</keyword>
<evidence type="ECO:0000256" key="4">
    <source>
        <dbReference type="RuleBase" id="RU003345"/>
    </source>
</evidence>
<organism evidence="6 7">
    <name type="scientific">Ephemerocybe angulata</name>
    <dbReference type="NCBI Taxonomy" id="980116"/>
    <lineage>
        <taxon>Eukaryota</taxon>
        <taxon>Fungi</taxon>
        <taxon>Dikarya</taxon>
        <taxon>Basidiomycota</taxon>
        <taxon>Agaricomycotina</taxon>
        <taxon>Agaricomycetes</taxon>
        <taxon>Agaricomycetidae</taxon>
        <taxon>Agaricales</taxon>
        <taxon>Agaricineae</taxon>
        <taxon>Psathyrellaceae</taxon>
        <taxon>Ephemerocybe</taxon>
    </lineage>
</organism>
<accession>A0A8H5C169</accession>
<dbReference type="PANTHER" id="PTHR11699">
    <property type="entry name" value="ALDEHYDE DEHYDROGENASE-RELATED"/>
    <property type="match status" value="1"/>
</dbReference>
<protein>
    <recommendedName>
        <fullName evidence="5">Aldehyde dehydrogenase domain-containing protein</fullName>
    </recommendedName>
</protein>
<proteinExistence type="inferred from homology"/>
<dbReference type="OrthoDB" id="310895at2759"/>
<dbReference type="Gene3D" id="3.40.605.10">
    <property type="entry name" value="Aldehyde Dehydrogenase, Chain A, domain 1"/>
    <property type="match status" value="1"/>
</dbReference>